<evidence type="ECO:0000313" key="2">
    <source>
        <dbReference type="EMBL" id="SNT45984.1"/>
    </source>
</evidence>
<dbReference type="EMBL" id="FZPH01000006">
    <property type="protein sequence ID" value="SNT45984.1"/>
    <property type="molecule type" value="Genomic_DNA"/>
</dbReference>
<proteinExistence type="predicted"/>
<reference evidence="2 3" key="1">
    <citation type="submission" date="2017-06" db="EMBL/GenBank/DDBJ databases">
        <authorList>
            <person name="Kim H.J."/>
            <person name="Triplett B.A."/>
        </authorList>
    </citation>
    <scope>NUCLEOTIDE SEQUENCE [LARGE SCALE GENOMIC DNA]</scope>
    <source>
        <strain evidence="2 3">CGMCC 4.5593</strain>
    </source>
</reference>
<gene>
    <name evidence="2" type="ORF">SAMN05421812_106319</name>
</gene>
<evidence type="ECO:0000259" key="1">
    <source>
        <dbReference type="Pfam" id="PF10756"/>
    </source>
</evidence>
<keyword evidence="3" id="KW-1185">Reference proteome</keyword>
<name>A0A239MV48_9ACTN</name>
<dbReference type="AlphaFoldDB" id="A0A239MV48"/>
<protein>
    <submittedName>
        <fullName evidence="2">PH domain-containing protein</fullName>
    </submittedName>
</protein>
<evidence type="ECO:0000313" key="3">
    <source>
        <dbReference type="Proteomes" id="UP000198362"/>
    </source>
</evidence>
<feature type="domain" description="Low molecular weight protein antigen 6 PH" evidence="1">
    <location>
        <begin position="59"/>
        <end position="133"/>
    </location>
</feature>
<organism evidence="2 3">
    <name type="scientific">Asanoa hainanensis</name>
    <dbReference type="NCBI Taxonomy" id="560556"/>
    <lineage>
        <taxon>Bacteria</taxon>
        <taxon>Bacillati</taxon>
        <taxon>Actinomycetota</taxon>
        <taxon>Actinomycetes</taxon>
        <taxon>Micromonosporales</taxon>
        <taxon>Micromonosporaceae</taxon>
        <taxon>Asanoa</taxon>
    </lineage>
</organism>
<accession>A0A239MV48</accession>
<dbReference type="Proteomes" id="UP000198362">
    <property type="component" value="Unassembled WGS sequence"/>
</dbReference>
<sequence length="134" mass="14098">MTIRWRVRPALPALKLTGAVLLVVLAALFATDAVAVAVASVAGAVLAVWGFRDLLAPERLAADPSGLTVLTGFAGRRHIPWSAVEKISVDRRGHAGIRSETLEIDAGDSLHLFTKNDLGAPVEEVAEALEGVRA</sequence>
<dbReference type="Pfam" id="PF10756">
    <property type="entry name" value="bPH_6"/>
    <property type="match status" value="1"/>
</dbReference>
<dbReference type="InterPro" id="IPR019692">
    <property type="entry name" value="CFP-6_PH"/>
</dbReference>